<reference evidence="1 2" key="1">
    <citation type="submission" date="2020-08" db="EMBL/GenBank/DDBJ databases">
        <title>Genome sequence of Hymenobacter qilianensis JCM 19763T.</title>
        <authorList>
            <person name="Hyun D.-W."/>
            <person name="Bae J.-W."/>
        </authorList>
    </citation>
    <scope>NUCLEOTIDE SEQUENCE [LARGE SCALE GENOMIC DNA]</scope>
    <source>
        <strain evidence="1 2">JCM 19763</strain>
        <plasmid evidence="1 2">p_unnamed2</plasmid>
    </source>
</reference>
<geneLocation type="plasmid" evidence="1 2">
    <name>p_unnamed2</name>
</geneLocation>
<dbReference type="KEGG" id="hqi:H9L05_21975"/>
<dbReference type="EMBL" id="CP060786">
    <property type="protein sequence ID" value="QNP54443.1"/>
    <property type="molecule type" value="Genomic_DNA"/>
</dbReference>
<protein>
    <submittedName>
        <fullName evidence="1">Uncharacterized protein</fullName>
    </submittedName>
</protein>
<dbReference type="RefSeq" id="WP_187734602.1">
    <property type="nucleotide sequence ID" value="NZ_CP060786.1"/>
</dbReference>
<dbReference type="Proteomes" id="UP000516093">
    <property type="component" value="Plasmid p_unnamed2"/>
</dbReference>
<accession>A0A7H0H1M7</accession>
<evidence type="ECO:0000313" key="2">
    <source>
        <dbReference type="Proteomes" id="UP000516093"/>
    </source>
</evidence>
<keyword evidence="2" id="KW-1185">Reference proteome</keyword>
<evidence type="ECO:0000313" key="1">
    <source>
        <dbReference type="EMBL" id="QNP54443.1"/>
    </source>
</evidence>
<proteinExistence type="predicted"/>
<sequence>MMPTAHTTFLGLPFSEQAQVVWQEGTYLATRYEEEDTVGLYHLPAGFFVELSYDHVANELIKRVRTFTSKADLEDYACYVDLTDLSLGDEKLASTVLLPS</sequence>
<gene>
    <name evidence="1" type="ORF">H9L05_21975</name>
</gene>
<organism evidence="1 2">
    <name type="scientific">Hymenobacter qilianensis</name>
    <dbReference type="NCBI Taxonomy" id="1385715"/>
    <lineage>
        <taxon>Bacteria</taxon>
        <taxon>Pseudomonadati</taxon>
        <taxon>Bacteroidota</taxon>
        <taxon>Cytophagia</taxon>
        <taxon>Cytophagales</taxon>
        <taxon>Hymenobacteraceae</taxon>
        <taxon>Hymenobacter</taxon>
    </lineage>
</organism>
<name>A0A7H0H1M7_9BACT</name>
<dbReference type="AlphaFoldDB" id="A0A7H0H1M7"/>
<keyword evidence="1" id="KW-0614">Plasmid</keyword>